<dbReference type="Gene3D" id="2.40.30.170">
    <property type="match status" value="1"/>
</dbReference>
<evidence type="ECO:0000259" key="6">
    <source>
        <dbReference type="Pfam" id="PF25954"/>
    </source>
</evidence>
<dbReference type="Pfam" id="PF25973">
    <property type="entry name" value="BSH_CzcB"/>
    <property type="match status" value="1"/>
</dbReference>
<feature type="coiled-coil region" evidence="3">
    <location>
        <begin position="165"/>
        <end position="192"/>
    </location>
</feature>
<dbReference type="Gene3D" id="2.40.50.100">
    <property type="match status" value="1"/>
</dbReference>
<dbReference type="Gene3D" id="2.40.420.20">
    <property type="match status" value="1"/>
</dbReference>
<evidence type="ECO:0000259" key="8">
    <source>
        <dbReference type="Pfam" id="PF25975"/>
    </source>
</evidence>
<dbReference type="PANTHER" id="PTHR30097:SF4">
    <property type="entry name" value="SLR6042 PROTEIN"/>
    <property type="match status" value="1"/>
</dbReference>
<dbReference type="GO" id="GO:0016020">
    <property type="term" value="C:membrane"/>
    <property type="evidence" value="ECO:0007669"/>
    <property type="project" value="InterPro"/>
</dbReference>
<dbReference type="AlphaFoldDB" id="A0A0F7KUY9"/>
<feature type="domain" description="CzcB-like alpha-helical hairpin" evidence="5">
    <location>
        <begin position="137"/>
        <end position="191"/>
    </location>
</feature>
<dbReference type="InterPro" id="IPR058647">
    <property type="entry name" value="BSH_CzcB-like"/>
</dbReference>
<dbReference type="Proteomes" id="UP000034392">
    <property type="component" value="Chromosome"/>
</dbReference>
<dbReference type="InterPro" id="IPR051909">
    <property type="entry name" value="MFP_Cation_Efflux"/>
</dbReference>
<dbReference type="PATRIC" id="fig|1267766.3.peg.1978"/>
<protein>
    <submittedName>
        <fullName evidence="9">Nickel and cobalt resistance protein CnrB</fullName>
    </submittedName>
</protein>
<evidence type="ECO:0000313" key="10">
    <source>
        <dbReference type="Proteomes" id="UP000034392"/>
    </source>
</evidence>
<comment type="similarity">
    <text evidence="1">Belongs to the membrane fusion protein (MFP) (TC 8.A.1) family.</text>
</comment>
<feature type="domain" description="CusB-like beta-barrel" evidence="6">
    <location>
        <begin position="243"/>
        <end position="314"/>
    </location>
</feature>
<dbReference type="InterPro" id="IPR058648">
    <property type="entry name" value="HH_CzcB-like"/>
</dbReference>
<dbReference type="Pfam" id="PF25954">
    <property type="entry name" value="Beta-barrel_RND_2"/>
    <property type="match status" value="1"/>
</dbReference>
<dbReference type="FunFam" id="2.40.420.20:FF:000006">
    <property type="entry name" value="RND family efflux transporter MFP subunit"/>
    <property type="match status" value="1"/>
</dbReference>
<feature type="compositionally biased region" description="Acidic residues" evidence="4">
    <location>
        <begin position="34"/>
        <end position="46"/>
    </location>
</feature>
<evidence type="ECO:0000313" key="9">
    <source>
        <dbReference type="EMBL" id="AKH42991.1"/>
    </source>
</evidence>
<dbReference type="NCBIfam" id="TIGR01730">
    <property type="entry name" value="RND_mfp"/>
    <property type="match status" value="1"/>
</dbReference>
<accession>A0A0F7KUY9</accession>
<organism evidence="9 10">
    <name type="scientific">Croceibacterium atlanticum</name>
    <dbReference type="NCBI Taxonomy" id="1267766"/>
    <lineage>
        <taxon>Bacteria</taxon>
        <taxon>Pseudomonadati</taxon>
        <taxon>Pseudomonadota</taxon>
        <taxon>Alphaproteobacteria</taxon>
        <taxon>Sphingomonadales</taxon>
        <taxon>Erythrobacteraceae</taxon>
        <taxon>Croceibacterium</taxon>
    </lineage>
</organism>
<evidence type="ECO:0000256" key="4">
    <source>
        <dbReference type="SAM" id="MobiDB-lite"/>
    </source>
</evidence>
<feature type="domain" description="CzcB-like C-terminal circularly permuted SH3-like" evidence="8">
    <location>
        <begin position="323"/>
        <end position="383"/>
    </location>
</feature>
<evidence type="ECO:0000259" key="7">
    <source>
        <dbReference type="Pfam" id="PF25973"/>
    </source>
</evidence>
<dbReference type="RefSeq" id="WP_046903657.1">
    <property type="nucleotide sequence ID" value="NZ_CP011452.2"/>
</dbReference>
<dbReference type="Pfam" id="PF25893">
    <property type="entry name" value="HH_CzcB"/>
    <property type="match status" value="1"/>
</dbReference>
<dbReference type="GO" id="GO:0022857">
    <property type="term" value="F:transmembrane transporter activity"/>
    <property type="evidence" value="ECO:0007669"/>
    <property type="project" value="InterPro"/>
</dbReference>
<dbReference type="Pfam" id="PF25975">
    <property type="entry name" value="CzcB_C"/>
    <property type="match status" value="1"/>
</dbReference>
<proteinExistence type="inferred from homology"/>
<dbReference type="InterPro" id="IPR058649">
    <property type="entry name" value="CzcB_C"/>
</dbReference>
<dbReference type="EMBL" id="CP011452">
    <property type="protein sequence ID" value="AKH42991.1"/>
    <property type="molecule type" value="Genomic_DNA"/>
</dbReference>
<gene>
    <name evidence="9" type="primary">cnrB_2</name>
    <name evidence="9" type="ORF">WYH_01956</name>
</gene>
<dbReference type="GO" id="GO:0060003">
    <property type="term" value="P:copper ion export"/>
    <property type="evidence" value="ECO:0007669"/>
    <property type="project" value="TreeGrafter"/>
</dbReference>
<dbReference type="KEGG" id="aay:WYH_01956"/>
<evidence type="ECO:0000256" key="2">
    <source>
        <dbReference type="ARBA" id="ARBA00022448"/>
    </source>
</evidence>
<name>A0A0F7KUY9_9SPHN</name>
<dbReference type="GO" id="GO:0015679">
    <property type="term" value="P:plasma membrane copper ion transport"/>
    <property type="evidence" value="ECO:0007669"/>
    <property type="project" value="TreeGrafter"/>
</dbReference>
<dbReference type="GO" id="GO:0030288">
    <property type="term" value="C:outer membrane-bounded periplasmic space"/>
    <property type="evidence" value="ECO:0007669"/>
    <property type="project" value="TreeGrafter"/>
</dbReference>
<keyword evidence="2" id="KW-0813">Transport</keyword>
<dbReference type="OrthoDB" id="9774837at2"/>
<dbReference type="STRING" id="1267766.WYH_01956"/>
<dbReference type="SUPFAM" id="SSF111369">
    <property type="entry name" value="HlyD-like secretion proteins"/>
    <property type="match status" value="1"/>
</dbReference>
<evidence type="ECO:0000259" key="5">
    <source>
        <dbReference type="Pfam" id="PF25893"/>
    </source>
</evidence>
<dbReference type="PANTHER" id="PTHR30097">
    <property type="entry name" value="CATION EFFLUX SYSTEM PROTEIN CUSB"/>
    <property type="match status" value="1"/>
</dbReference>
<reference evidence="9" key="1">
    <citation type="submission" date="2015-05" db="EMBL/GenBank/DDBJ databases">
        <title>The complete genome of Altererythrobacter atlanticus strain 26DY36.</title>
        <authorList>
            <person name="Wu Y.-H."/>
            <person name="Cheng H."/>
            <person name="Wu X.-W."/>
        </authorList>
    </citation>
    <scope>NUCLEOTIDE SEQUENCE [LARGE SCALE GENOMIC DNA]</scope>
    <source>
        <strain evidence="9">26DY36</strain>
    </source>
</reference>
<dbReference type="GO" id="GO:0046914">
    <property type="term" value="F:transition metal ion binding"/>
    <property type="evidence" value="ECO:0007669"/>
    <property type="project" value="TreeGrafter"/>
</dbReference>
<dbReference type="InterPro" id="IPR006143">
    <property type="entry name" value="RND_pump_MFP"/>
</dbReference>
<evidence type="ECO:0000256" key="1">
    <source>
        <dbReference type="ARBA" id="ARBA00009477"/>
    </source>
</evidence>
<feature type="domain" description="CzcB-like barrel-sandwich hybrid" evidence="7">
    <location>
        <begin position="99"/>
        <end position="236"/>
    </location>
</feature>
<feature type="region of interest" description="Disordered" evidence="4">
    <location>
        <begin position="29"/>
        <end position="55"/>
    </location>
</feature>
<keyword evidence="10" id="KW-1185">Reference proteome</keyword>
<sequence>MNRKRLAVAIGLVILILAAFVFWPDSGGAPRDAGEEEHAEGEENGGGDDHADDGVPEGLVEITAEQIRASEIVIETVGRGSVVELVFPATVTASPTASARIDARAPGVVRSVEKTLGDYVRAGETIARLESADAAGLAAQVSAAQARVGELSAIYEREQRLFEANVTARQDLEAARANLQVAQSELSRARAASTAAGVSGDGRSLAVTSPLSGRVTAAPIVLGSFVNAGEELYRVVNPSGIQVDVALPSADAVRIQPGDEAALEMGDGQEVGARVRSVTPSLDPESRSATAVLSLARPIPGLQPGAFLQATIRPSGEVDETRVAVPEDAVQTIDGKEVVFVQTRRGFQARDVVTGSRSGGMVTIVSGLQPNWRIATKNAFLLKAELEKDSASHGH</sequence>
<dbReference type="InterPro" id="IPR058792">
    <property type="entry name" value="Beta-barrel_RND_2"/>
</dbReference>
<keyword evidence="3" id="KW-0175">Coiled coil</keyword>
<dbReference type="Gene3D" id="1.10.287.470">
    <property type="entry name" value="Helix hairpin bin"/>
    <property type="match status" value="1"/>
</dbReference>
<evidence type="ECO:0000256" key="3">
    <source>
        <dbReference type="SAM" id="Coils"/>
    </source>
</evidence>